<gene>
    <name evidence="1" type="ORF">BC777_0103</name>
</gene>
<reference evidence="1 2" key="1">
    <citation type="submission" date="2017-11" db="EMBL/GenBank/DDBJ databases">
        <title>Genomic Encyclopedia of Archaeal and Bacterial Type Strains, Phase II (KMG-II): From Individual Species to Whole Genera.</title>
        <authorList>
            <person name="Goeker M."/>
        </authorList>
    </citation>
    <scope>NUCLEOTIDE SEQUENCE [LARGE SCALE GENOMIC DNA]</scope>
    <source>
        <strain evidence="1 2">DSM 29128</strain>
    </source>
</reference>
<dbReference type="RefSeq" id="WP_100366222.1">
    <property type="nucleotide sequence ID" value="NZ_PGTY01000001.1"/>
</dbReference>
<sequence length="129" mass="14662">MIIYAPNEYPAPLYHIDLACAAPEPLTMSVRHHVTVGAEDQFMHFDQLTVPVLQYTDDGALLLDVWAESNSDWVASTIFLLTADHLALREARTFGRWREMGLVHLMTSVAQNLTGWTKQISGHRWANVW</sequence>
<dbReference type="EMBL" id="PGTY01000001">
    <property type="protein sequence ID" value="PJI91279.1"/>
    <property type="molecule type" value="Genomic_DNA"/>
</dbReference>
<evidence type="ECO:0000313" key="2">
    <source>
        <dbReference type="Proteomes" id="UP000228531"/>
    </source>
</evidence>
<dbReference type="OrthoDB" id="7857002at2"/>
<keyword evidence="2" id="KW-1185">Reference proteome</keyword>
<protein>
    <submittedName>
        <fullName evidence="1">Uncharacterized protein</fullName>
    </submittedName>
</protein>
<dbReference type="AlphaFoldDB" id="A0A2M8WK33"/>
<accession>A0A2M8WK33</accession>
<evidence type="ECO:0000313" key="1">
    <source>
        <dbReference type="EMBL" id="PJI91279.1"/>
    </source>
</evidence>
<proteinExistence type="predicted"/>
<organism evidence="1 2">
    <name type="scientific">Yoonia maricola</name>
    <dbReference type="NCBI Taxonomy" id="420999"/>
    <lineage>
        <taxon>Bacteria</taxon>
        <taxon>Pseudomonadati</taxon>
        <taxon>Pseudomonadota</taxon>
        <taxon>Alphaproteobacteria</taxon>
        <taxon>Rhodobacterales</taxon>
        <taxon>Paracoccaceae</taxon>
        <taxon>Yoonia</taxon>
    </lineage>
</organism>
<comment type="caution">
    <text evidence="1">The sequence shown here is derived from an EMBL/GenBank/DDBJ whole genome shotgun (WGS) entry which is preliminary data.</text>
</comment>
<name>A0A2M8WK33_9RHOB</name>
<dbReference type="Proteomes" id="UP000228531">
    <property type="component" value="Unassembled WGS sequence"/>
</dbReference>